<dbReference type="NCBIfam" id="NF003784">
    <property type="entry name" value="PRK05377.1"/>
    <property type="match status" value="1"/>
</dbReference>
<dbReference type="InterPro" id="IPR013785">
    <property type="entry name" value="Aldolase_TIM"/>
</dbReference>
<dbReference type="SUPFAM" id="SSF51569">
    <property type="entry name" value="Aldolase"/>
    <property type="match status" value="1"/>
</dbReference>
<keyword evidence="4" id="KW-0324">Glycolysis</keyword>
<dbReference type="AlphaFoldDB" id="A0A0F9CWX8"/>
<comment type="similarity">
    <text evidence="2">Belongs to the class I fructose-bisphosphate aldolase family.</text>
</comment>
<dbReference type="EC" id="4.1.2.13" evidence="3"/>
<dbReference type="EMBL" id="LAZR01042175">
    <property type="protein sequence ID" value="KKL10166.1"/>
    <property type="molecule type" value="Genomic_DNA"/>
</dbReference>
<dbReference type="UniPathway" id="UPA00109">
    <property type="reaction ID" value="UER00183"/>
</dbReference>
<gene>
    <name evidence="6" type="ORF">LCGC14_2558540</name>
</gene>
<evidence type="ECO:0000256" key="5">
    <source>
        <dbReference type="ARBA" id="ARBA00023239"/>
    </source>
</evidence>
<dbReference type="Pfam" id="PF00274">
    <property type="entry name" value="Glycolytic"/>
    <property type="match status" value="1"/>
</dbReference>
<dbReference type="GO" id="GO:0006096">
    <property type="term" value="P:glycolytic process"/>
    <property type="evidence" value="ECO:0007669"/>
    <property type="project" value="UniProtKB-UniPathway"/>
</dbReference>
<comment type="pathway">
    <text evidence="1">Carbohydrate degradation; glycolysis; D-glyceraldehyde 3-phosphate and glycerone phosphate from D-glucose: step 4/4.</text>
</comment>
<accession>A0A0F9CWX8</accession>
<evidence type="ECO:0000256" key="2">
    <source>
        <dbReference type="ARBA" id="ARBA00010387"/>
    </source>
</evidence>
<name>A0A0F9CWX8_9ZZZZ</name>
<evidence type="ECO:0000256" key="1">
    <source>
        <dbReference type="ARBA" id="ARBA00004714"/>
    </source>
</evidence>
<comment type="caution">
    <text evidence="6">The sequence shown here is derived from an EMBL/GenBank/DDBJ whole genome shotgun (WGS) entry which is preliminary data.</text>
</comment>
<dbReference type="PANTHER" id="PTHR11627">
    <property type="entry name" value="FRUCTOSE-BISPHOSPHATE ALDOLASE"/>
    <property type="match status" value="1"/>
</dbReference>
<proteinExistence type="inferred from homology"/>
<dbReference type="InterPro" id="IPR000741">
    <property type="entry name" value="FBA_I"/>
</dbReference>
<feature type="non-terminal residue" evidence="6">
    <location>
        <position position="1"/>
    </location>
</feature>
<organism evidence="6">
    <name type="scientific">marine sediment metagenome</name>
    <dbReference type="NCBI Taxonomy" id="412755"/>
    <lineage>
        <taxon>unclassified sequences</taxon>
        <taxon>metagenomes</taxon>
        <taxon>ecological metagenomes</taxon>
    </lineage>
</organism>
<dbReference type="Gene3D" id="3.20.20.70">
    <property type="entry name" value="Aldolase class I"/>
    <property type="match status" value="1"/>
</dbReference>
<protein>
    <recommendedName>
        <fullName evidence="3">fructose-bisphosphate aldolase</fullName>
        <ecNumber evidence="3">4.1.2.13</ecNumber>
    </recommendedName>
</protein>
<keyword evidence="5" id="KW-0456">Lyase</keyword>
<evidence type="ECO:0000256" key="4">
    <source>
        <dbReference type="ARBA" id="ARBA00023152"/>
    </source>
</evidence>
<sequence length="308" mass="33101">HATESKRANRIMSTTDAQRTQMKNGKGFVAALDQSGGSTPKALSLYGVEPSDYSGDAEMFKAMHDMRARIILADDFTSDKILGAILFERTMDDTINGKPVADLLWDDRGVVPFLKIDKGLEDEVNGVQLLKPMPDLDSLLKRAKAAGIFGTKERSVIHGANAEGIASAVAQQFAVAKAVCDAGLVPIIEPEVNIHSDGKAECEAILKAELEKHLSTLPENEMVMLKLTLPEVSGHYASLADHPNVLRVVALSGGYSTDVACTRLSQNPKMIASFSRALTEGLNVKMSDAEFNTALGKNITKIYNASVA</sequence>
<evidence type="ECO:0000256" key="3">
    <source>
        <dbReference type="ARBA" id="ARBA00013068"/>
    </source>
</evidence>
<reference evidence="6" key="1">
    <citation type="journal article" date="2015" name="Nature">
        <title>Complex archaea that bridge the gap between prokaryotes and eukaryotes.</title>
        <authorList>
            <person name="Spang A."/>
            <person name="Saw J.H."/>
            <person name="Jorgensen S.L."/>
            <person name="Zaremba-Niedzwiedzka K."/>
            <person name="Martijn J."/>
            <person name="Lind A.E."/>
            <person name="van Eijk R."/>
            <person name="Schleper C."/>
            <person name="Guy L."/>
            <person name="Ettema T.J."/>
        </authorList>
    </citation>
    <scope>NUCLEOTIDE SEQUENCE</scope>
</reference>
<dbReference type="GO" id="GO:0004332">
    <property type="term" value="F:fructose-bisphosphate aldolase activity"/>
    <property type="evidence" value="ECO:0007669"/>
    <property type="project" value="UniProtKB-EC"/>
</dbReference>
<evidence type="ECO:0000313" key="6">
    <source>
        <dbReference type="EMBL" id="KKL10166.1"/>
    </source>
</evidence>